<feature type="transmembrane region" description="Helical" evidence="1">
    <location>
        <begin position="288"/>
        <end position="307"/>
    </location>
</feature>
<evidence type="ECO:0000313" key="2">
    <source>
        <dbReference type="EMBL" id="ATG73269.1"/>
    </source>
</evidence>
<feature type="transmembrane region" description="Helical" evidence="1">
    <location>
        <begin position="145"/>
        <end position="173"/>
    </location>
</feature>
<feature type="transmembrane region" description="Helical" evidence="1">
    <location>
        <begin position="497"/>
        <end position="520"/>
    </location>
</feature>
<dbReference type="Proteomes" id="UP000217763">
    <property type="component" value="Chromosome"/>
</dbReference>
<dbReference type="PANTHER" id="PTHR30282">
    <property type="entry name" value="P-AMINOBENZOYL GLUTAMATE TRANSPORTER"/>
    <property type="match status" value="1"/>
</dbReference>
<protein>
    <submittedName>
        <fullName evidence="2">Aminobenzoyl-glutamate transporter</fullName>
    </submittedName>
</protein>
<feature type="transmembrane region" description="Helical" evidence="1">
    <location>
        <begin position="102"/>
        <end position="125"/>
    </location>
</feature>
<dbReference type="AlphaFoldDB" id="A0A291HMC7"/>
<keyword evidence="1" id="KW-1133">Transmembrane helix</keyword>
<feature type="transmembrane region" description="Helical" evidence="1">
    <location>
        <begin position="436"/>
        <end position="454"/>
    </location>
</feature>
<reference evidence="3" key="1">
    <citation type="submission" date="2015-09" db="EMBL/GenBank/DDBJ databases">
        <authorList>
            <person name="Shao Z."/>
            <person name="Wang L."/>
        </authorList>
    </citation>
    <scope>NUCLEOTIDE SEQUENCE [LARGE SCALE GENOMIC DNA]</scope>
    <source>
        <strain evidence="3">F13-1</strain>
    </source>
</reference>
<feature type="transmembrane region" description="Helical" evidence="1">
    <location>
        <begin position="466"/>
        <end position="485"/>
    </location>
</feature>
<dbReference type="GO" id="GO:1902604">
    <property type="term" value="P:p-aminobenzoyl-glutamate transmembrane transport"/>
    <property type="evidence" value="ECO:0007669"/>
    <property type="project" value="InterPro"/>
</dbReference>
<feature type="transmembrane region" description="Helical" evidence="1">
    <location>
        <begin position="327"/>
        <end position="346"/>
    </location>
</feature>
<dbReference type="RefSeq" id="WP_096778674.1">
    <property type="nucleotide sequence ID" value="NZ_CP012621.1"/>
</dbReference>
<accession>A0A291HMC7</accession>
<gene>
    <name evidence="2" type="ORF">AN401_04825</name>
</gene>
<organism evidence="2 3">
    <name type="scientific">Zobellella denitrificans</name>
    <dbReference type="NCBI Taxonomy" id="347534"/>
    <lineage>
        <taxon>Bacteria</taxon>
        <taxon>Pseudomonadati</taxon>
        <taxon>Pseudomonadota</taxon>
        <taxon>Gammaproteobacteria</taxon>
        <taxon>Aeromonadales</taxon>
        <taxon>Aeromonadaceae</taxon>
        <taxon>Zobellella</taxon>
    </lineage>
</organism>
<dbReference type="InterPro" id="IPR004697">
    <property type="entry name" value="AbgT"/>
</dbReference>
<dbReference type="Pfam" id="PF03806">
    <property type="entry name" value="ABG_transport"/>
    <property type="match status" value="1"/>
</dbReference>
<feature type="transmembrane region" description="Helical" evidence="1">
    <location>
        <begin position="235"/>
        <end position="253"/>
    </location>
</feature>
<keyword evidence="3" id="KW-1185">Reference proteome</keyword>
<dbReference type="GO" id="GO:0015558">
    <property type="term" value="F:secondary active p-aminobenzoyl-glutamate transmembrane transporter activity"/>
    <property type="evidence" value="ECO:0007669"/>
    <property type="project" value="InterPro"/>
</dbReference>
<feature type="transmembrane region" description="Helical" evidence="1">
    <location>
        <begin position="367"/>
        <end position="389"/>
    </location>
</feature>
<keyword evidence="1" id="KW-0812">Transmembrane</keyword>
<feature type="transmembrane region" description="Helical" evidence="1">
    <location>
        <begin position="43"/>
        <end position="63"/>
    </location>
</feature>
<sequence length="538" mass="56706">MTSRSTDYNGSPSGNDALAPKKGAFTRFLDTVEWLGNLLPHPITLFAIFCGVILVASGIAGYFEVSVADPRPEGAPGRAADGMIQVVSLLNGEGLSRIVSSLVTNFTGFAPLGTVLVALLGVGIAEHSGLLSATMRALVMNASKRMVTVTIVFAGIVSNTASELGYVVLIPLAAMIFHSLGRHPLAGLAAAFAGVSGGYSANLLLGTVDPLLSGITQTAARIIDPDYVVGPEVNWYFMFVSTFVISALGTFVTEKIVEPKLGKYNKDDAAADLDAADMGKVSAQEKRALKGAGLAALVVSALLALTIVPEGGILRHPVTGAVAGSPFLQGIVVFIFVFFAIPGYVYGRMMGSMKSDRDVIDAMSKSMGSMGMYIVLVFFAAQFVAFFSWTNFGTVIAVQGATFLQSIGLTGPVLMLCFILLCGFINLMIGSASAQWAVTAPIFVPMLMLVGYAPEAIQAAYRIGDSTTNIITPMMSYFGLIMAVAARYQKNMGIGTLMAMMLPYSIVFMIGWSALFYLWVFVFGLPVGPGAATFYNGL</sequence>
<keyword evidence="1" id="KW-0472">Membrane</keyword>
<dbReference type="PANTHER" id="PTHR30282:SF0">
    <property type="entry name" value="P-AMINOBENZOYL-GLUTAMATE TRANSPORT PROTEIN"/>
    <property type="match status" value="1"/>
</dbReference>
<evidence type="ECO:0000256" key="1">
    <source>
        <dbReference type="SAM" id="Phobius"/>
    </source>
</evidence>
<feature type="transmembrane region" description="Helical" evidence="1">
    <location>
        <begin position="409"/>
        <end position="429"/>
    </location>
</feature>
<evidence type="ECO:0000313" key="3">
    <source>
        <dbReference type="Proteomes" id="UP000217763"/>
    </source>
</evidence>
<dbReference type="KEGG" id="zdf:AN401_04825"/>
<dbReference type="EMBL" id="CP012621">
    <property type="protein sequence ID" value="ATG73269.1"/>
    <property type="molecule type" value="Genomic_DNA"/>
</dbReference>
<name>A0A291HMC7_9GAMM</name>
<proteinExistence type="predicted"/>